<dbReference type="SUPFAM" id="SSF48452">
    <property type="entry name" value="TPR-like"/>
    <property type="match status" value="1"/>
</dbReference>
<evidence type="ECO:0000256" key="3">
    <source>
        <dbReference type="ARBA" id="ARBA00022729"/>
    </source>
</evidence>
<dbReference type="CDD" id="cd08977">
    <property type="entry name" value="SusD"/>
    <property type="match status" value="1"/>
</dbReference>
<accession>A0A1V9FLL8</accession>
<reference evidence="8 9" key="1">
    <citation type="submission" date="2016-03" db="EMBL/GenBank/DDBJ databases">
        <title>Niastella vici sp. nov., isolated from farmland soil.</title>
        <authorList>
            <person name="Chen L."/>
            <person name="Wang D."/>
            <person name="Yang S."/>
            <person name="Wang G."/>
        </authorList>
    </citation>
    <scope>NUCLEOTIDE SEQUENCE [LARGE SCALE GENOMIC DNA]</scope>
    <source>
        <strain evidence="8 9">DJ57</strain>
    </source>
</reference>
<feature type="domain" description="RagB/SusD" evidence="6">
    <location>
        <begin position="287"/>
        <end position="499"/>
    </location>
</feature>
<evidence type="ECO:0000313" key="8">
    <source>
        <dbReference type="EMBL" id="OQP59245.1"/>
    </source>
</evidence>
<dbReference type="Gene3D" id="1.25.40.390">
    <property type="match status" value="1"/>
</dbReference>
<dbReference type="InterPro" id="IPR033985">
    <property type="entry name" value="SusD-like_N"/>
</dbReference>
<keyword evidence="5" id="KW-0998">Cell outer membrane</keyword>
<dbReference type="Proteomes" id="UP000192796">
    <property type="component" value="Unassembled WGS sequence"/>
</dbReference>
<evidence type="ECO:0000256" key="2">
    <source>
        <dbReference type="ARBA" id="ARBA00006275"/>
    </source>
</evidence>
<dbReference type="Pfam" id="PF07980">
    <property type="entry name" value="SusD_RagB"/>
    <property type="match status" value="1"/>
</dbReference>
<dbReference type="STRING" id="1703345.A3860_37975"/>
<dbReference type="EMBL" id="LVYD01000083">
    <property type="protein sequence ID" value="OQP59245.1"/>
    <property type="molecule type" value="Genomic_DNA"/>
</dbReference>
<dbReference type="GO" id="GO:0009279">
    <property type="term" value="C:cell outer membrane"/>
    <property type="evidence" value="ECO:0007669"/>
    <property type="project" value="UniProtKB-SubCell"/>
</dbReference>
<sequence length="499" mass="55737">MNSKSKYIRISQSLKIKNWLIKQLIVAVIVMSSLILPSSCKKFVEIEPPVTSISGAGVYNLDATAIAVLTGIYANLSSRSNYGIGIGDLATLSLSAGLSADEFTLYSGVSNTKYIAYYRNNLTSAKDGFEFWNSIYSYIFTCNSAIEGLNNSSSLTPSVKQQLLGEAKFMRAFFYFYLANLYGDVPLILNTDYKVNAALARSPKAQVYLQIIADLKDAQDLLTAFYVNGVINNTAERVRPNKWAATALLARAYLYTNDWANAEAQATAIISNTNLYSLTTLNSTFLKNSSESIWQLQPVNSGWNTEDAKVFNLFSTPVGLSNTKPAYLSSTLLNSFEVNDKRLINWVGKYTDTTPNPDVDYYFPYKYKSATNGLIVSEYLMVFRLAEQYLIRSEARAQQGNISDATSDLNAIRFRAGLPNTAATTQSSLLTAIQHERQIELFSEWGHRWLDLKRLNSIDSVMNVVCTQKGGTWDKKWQLYPIYIGDIQKDNNLTQNPGY</sequence>
<protein>
    <recommendedName>
        <fullName evidence="10">Carbohydrate-binding protein SusD</fullName>
    </recommendedName>
</protein>
<dbReference type="InterPro" id="IPR012944">
    <property type="entry name" value="SusD_RagB_dom"/>
</dbReference>
<evidence type="ECO:0008006" key="10">
    <source>
        <dbReference type="Google" id="ProtNLM"/>
    </source>
</evidence>
<comment type="similarity">
    <text evidence="2">Belongs to the SusD family.</text>
</comment>
<evidence type="ECO:0000256" key="5">
    <source>
        <dbReference type="ARBA" id="ARBA00023237"/>
    </source>
</evidence>
<comment type="subcellular location">
    <subcellularLocation>
        <location evidence="1">Cell outer membrane</location>
    </subcellularLocation>
</comment>
<keyword evidence="4" id="KW-0472">Membrane</keyword>
<proteinExistence type="inferred from homology"/>
<dbReference type="OrthoDB" id="625727at2"/>
<evidence type="ECO:0000259" key="7">
    <source>
        <dbReference type="Pfam" id="PF14322"/>
    </source>
</evidence>
<evidence type="ECO:0000256" key="1">
    <source>
        <dbReference type="ARBA" id="ARBA00004442"/>
    </source>
</evidence>
<keyword evidence="9" id="KW-1185">Reference proteome</keyword>
<organism evidence="8 9">
    <name type="scientific">Niastella vici</name>
    <dbReference type="NCBI Taxonomy" id="1703345"/>
    <lineage>
        <taxon>Bacteria</taxon>
        <taxon>Pseudomonadati</taxon>
        <taxon>Bacteroidota</taxon>
        <taxon>Chitinophagia</taxon>
        <taxon>Chitinophagales</taxon>
        <taxon>Chitinophagaceae</taxon>
        <taxon>Niastella</taxon>
    </lineage>
</organism>
<evidence type="ECO:0000313" key="9">
    <source>
        <dbReference type="Proteomes" id="UP000192796"/>
    </source>
</evidence>
<feature type="domain" description="SusD-like N-terminal" evidence="7">
    <location>
        <begin position="113"/>
        <end position="254"/>
    </location>
</feature>
<dbReference type="InterPro" id="IPR011990">
    <property type="entry name" value="TPR-like_helical_dom_sf"/>
</dbReference>
<name>A0A1V9FLL8_9BACT</name>
<evidence type="ECO:0000259" key="6">
    <source>
        <dbReference type="Pfam" id="PF07980"/>
    </source>
</evidence>
<dbReference type="RefSeq" id="WP_081154809.1">
    <property type="nucleotide sequence ID" value="NZ_LVYD01000083.1"/>
</dbReference>
<evidence type="ECO:0000256" key="4">
    <source>
        <dbReference type="ARBA" id="ARBA00023136"/>
    </source>
</evidence>
<dbReference type="AlphaFoldDB" id="A0A1V9FLL8"/>
<comment type="caution">
    <text evidence="8">The sequence shown here is derived from an EMBL/GenBank/DDBJ whole genome shotgun (WGS) entry which is preliminary data.</text>
</comment>
<keyword evidence="3" id="KW-0732">Signal</keyword>
<gene>
    <name evidence="8" type="ORF">A3860_37975</name>
</gene>
<dbReference type="Pfam" id="PF14322">
    <property type="entry name" value="SusD-like_3"/>
    <property type="match status" value="1"/>
</dbReference>